<dbReference type="InterPro" id="IPR011856">
    <property type="entry name" value="tRNA_endonuc-like_dom_sf"/>
</dbReference>
<dbReference type="InterPro" id="IPR011335">
    <property type="entry name" value="Restrct_endonuc-II-like"/>
</dbReference>
<evidence type="ECO:0000313" key="4">
    <source>
        <dbReference type="Proteomes" id="UP001500908"/>
    </source>
</evidence>
<dbReference type="SUPFAM" id="SSF52980">
    <property type="entry name" value="Restriction endonuclease-like"/>
    <property type="match status" value="1"/>
</dbReference>
<dbReference type="Pfam" id="PF02021">
    <property type="entry name" value="UPF0102"/>
    <property type="match status" value="1"/>
</dbReference>
<gene>
    <name evidence="3" type="ORF">GCM10022402_26520</name>
</gene>
<evidence type="ECO:0000256" key="2">
    <source>
        <dbReference type="HAMAP-Rule" id="MF_00048"/>
    </source>
</evidence>
<dbReference type="InterPro" id="IPR003509">
    <property type="entry name" value="UPF0102_YraN-like"/>
</dbReference>
<reference evidence="4" key="1">
    <citation type="journal article" date="2019" name="Int. J. Syst. Evol. Microbiol.">
        <title>The Global Catalogue of Microorganisms (GCM) 10K type strain sequencing project: providing services to taxonomists for standard genome sequencing and annotation.</title>
        <authorList>
            <consortium name="The Broad Institute Genomics Platform"/>
            <consortium name="The Broad Institute Genome Sequencing Center for Infectious Disease"/>
            <person name="Wu L."/>
            <person name="Ma J."/>
        </authorList>
    </citation>
    <scope>NUCLEOTIDE SEQUENCE [LARGE SCALE GENOMIC DNA]</scope>
    <source>
        <strain evidence="4">JCM 17137</strain>
    </source>
</reference>
<evidence type="ECO:0000256" key="1">
    <source>
        <dbReference type="ARBA" id="ARBA00006738"/>
    </source>
</evidence>
<name>A0ABP7FS49_9ACTN</name>
<dbReference type="EMBL" id="BAABDD010000010">
    <property type="protein sequence ID" value="GAA3745626.1"/>
    <property type="molecule type" value="Genomic_DNA"/>
</dbReference>
<sequence length="127" mass="14483">MEVAHPTTPRWAQTLGRRGEEIAAGYLREEGMRILARNWRCRDGEIDIVARWGATLVVAEVKTRACTRFGSPLEAVTVAKRTRLRRLARNWSAAQRRPVPQRVRVDVVSVLLARDGCWYVNHHRGVA</sequence>
<dbReference type="Gene3D" id="3.40.1350.10">
    <property type="match status" value="1"/>
</dbReference>
<evidence type="ECO:0000313" key="3">
    <source>
        <dbReference type="EMBL" id="GAA3745626.1"/>
    </source>
</evidence>
<dbReference type="NCBIfam" id="NF009154">
    <property type="entry name" value="PRK12497.3-3"/>
    <property type="match status" value="1"/>
</dbReference>
<proteinExistence type="inferred from homology"/>
<keyword evidence="4" id="KW-1185">Reference proteome</keyword>
<dbReference type="PANTHER" id="PTHR34039:SF1">
    <property type="entry name" value="UPF0102 PROTEIN YRAN"/>
    <property type="match status" value="1"/>
</dbReference>
<dbReference type="HAMAP" id="MF_00048">
    <property type="entry name" value="UPF0102"/>
    <property type="match status" value="1"/>
</dbReference>
<dbReference type="PANTHER" id="PTHR34039">
    <property type="entry name" value="UPF0102 PROTEIN YRAN"/>
    <property type="match status" value="1"/>
</dbReference>
<dbReference type="CDD" id="cd20736">
    <property type="entry name" value="PoNe_Nuclease"/>
    <property type="match status" value="1"/>
</dbReference>
<protein>
    <recommendedName>
        <fullName evidence="2">UPF0102 protein GCM10022402_26520</fullName>
    </recommendedName>
</protein>
<dbReference type="NCBIfam" id="NF009150">
    <property type="entry name" value="PRK12497.1-3"/>
    <property type="match status" value="1"/>
</dbReference>
<dbReference type="Proteomes" id="UP001500908">
    <property type="component" value="Unassembled WGS sequence"/>
</dbReference>
<comment type="similarity">
    <text evidence="1 2">Belongs to the UPF0102 family.</text>
</comment>
<organism evidence="3 4">
    <name type="scientific">Salinactinospora qingdaonensis</name>
    <dbReference type="NCBI Taxonomy" id="702744"/>
    <lineage>
        <taxon>Bacteria</taxon>
        <taxon>Bacillati</taxon>
        <taxon>Actinomycetota</taxon>
        <taxon>Actinomycetes</taxon>
        <taxon>Streptosporangiales</taxon>
        <taxon>Nocardiopsidaceae</taxon>
        <taxon>Salinactinospora</taxon>
    </lineage>
</organism>
<comment type="caution">
    <text evidence="3">The sequence shown here is derived from an EMBL/GenBank/DDBJ whole genome shotgun (WGS) entry which is preliminary data.</text>
</comment>
<accession>A0ABP7FS49</accession>